<dbReference type="GO" id="GO:0003700">
    <property type="term" value="F:DNA-binding transcription factor activity"/>
    <property type="evidence" value="ECO:0007669"/>
    <property type="project" value="InterPro"/>
</dbReference>
<sequence>MRPSPLPEEFSTPGLLTLLELLHFLPDTVAFIKDIQGRYLYGNDTLLRRLRLSDPGALTGKQASDVFPAALGQSYTQQDLVVLTGKTLTEHLELHLYMGGRSGWCLTTKRVLTTPGGQVIGLMGISRDLPVSPSSGSALSEAVTFIHDHYAQPLQIAALAQRTQMSLLTFERQIKRVYGVTPSQLLIRARVEAATRLLQTTDLPVARIAVECGYFDHSAFTRIFRATVGVTPRQYRLLFHQEGLNSGA</sequence>
<evidence type="ECO:0000259" key="4">
    <source>
        <dbReference type="PROSITE" id="PS01124"/>
    </source>
</evidence>
<protein>
    <submittedName>
        <fullName evidence="5">Putative transcriptional regulator, AraC family</fullName>
    </submittedName>
</protein>
<dbReference type="SMART" id="SM00342">
    <property type="entry name" value="HTH_ARAC"/>
    <property type="match status" value="1"/>
</dbReference>
<keyword evidence="2" id="KW-0238">DNA-binding</keyword>
<name>C1D1Z3_DEIDV</name>
<evidence type="ECO:0000256" key="2">
    <source>
        <dbReference type="ARBA" id="ARBA00023125"/>
    </source>
</evidence>
<keyword evidence="1" id="KW-0805">Transcription regulation</keyword>
<dbReference type="GO" id="GO:0043565">
    <property type="term" value="F:sequence-specific DNA binding"/>
    <property type="evidence" value="ECO:0007669"/>
    <property type="project" value="InterPro"/>
</dbReference>
<dbReference type="KEGG" id="ddr:Deide_1p00351"/>
<dbReference type="InterPro" id="IPR050204">
    <property type="entry name" value="AraC_XylS_family_regulators"/>
</dbReference>
<dbReference type="InterPro" id="IPR035965">
    <property type="entry name" value="PAS-like_dom_sf"/>
</dbReference>
<proteinExistence type="predicted"/>
<gene>
    <name evidence="5" type="ordered locus">Deide_1p00351</name>
</gene>
<evidence type="ECO:0000256" key="3">
    <source>
        <dbReference type="ARBA" id="ARBA00023163"/>
    </source>
</evidence>
<dbReference type="PRINTS" id="PR00032">
    <property type="entry name" value="HTHARAC"/>
</dbReference>
<reference evidence="5 6" key="1">
    <citation type="journal article" date="2009" name="PLoS Genet.">
        <title>Alliance of proteomics and genomics to unravel the specificities of Sahara bacterium Deinococcus deserti.</title>
        <authorList>
            <person name="de Groot A."/>
            <person name="Dulermo R."/>
            <person name="Ortet P."/>
            <person name="Blanchard L."/>
            <person name="Guerin P."/>
            <person name="Fernandez B."/>
            <person name="Vacherie B."/>
            <person name="Dossat C."/>
            <person name="Jolivet E."/>
            <person name="Siguier P."/>
            <person name="Chandler M."/>
            <person name="Barakat M."/>
            <person name="Dedieu A."/>
            <person name="Barbe V."/>
            <person name="Heulin T."/>
            <person name="Sommer S."/>
            <person name="Achouak W."/>
            <person name="Armengaud J."/>
        </authorList>
    </citation>
    <scope>NUCLEOTIDE SEQUENCE [LARGE SCALE GENOMIC DNA]</scope>
    <source>
        <strain evidence="6">DSM 17065 / CIP 109153 / LMG 22923 / VCD115</strain>
        <plasmid evidence="6">pDeide1</plasmid>
    </source>
</reference>
<dbReference type="PROSITE" id="PS00041">
    <property type="entry name" value="HTH_ARAC_FAMILY_1"/>
    <property type="match status" value="1"/>
</dbReference>
<evidence type="ECO:0000313" key="5">
    <source>
        <dbReference type="EMBL" id="ACO47432.2"/>
    </source>
</evidence>
<feature type="domain" description="HTH araC/xylS-type" evidence="4">
    <location>
        <begin position="140"/>
        <end position="238"/>
    </location>
</feature>
<dbReference type="InterPro" id="IPR018060">
    <property type="entry name" value="HTH_AraC"/>
</dbReference>
<accession>C1D1Z3</accession>
<dbReference type="InterPro" id="IPR018062">
    <property type="entry name" value="HTH_AraC-typ_CS"/>
</dbReference>
<dbReference type="AlphaFoldDB" id="C1D1Z3"/>
<dbReference type="Gene3D" id="1.10.10.60">
    <property type="entry name" value="Homeodomain-like"/>
    <property type="match status" value="1"/>
</dbReference>
<dbReference type="SUPFAM" id="SSF46689">
    <property type="entry name" value="Homeodomain-like"/>
    <property type="match status" value="2"/>
</dbReference>
<dbReference type="Gene3D" id="3.30.450.20">
    <property type="entry name" value="PAS domain"/>
    <property type="match status" value="1"/>
</dbReference>
<geneLocation type="plasmid" evidence="6">
    <name>pDeide1</name>
</geneLocation>
<keyword evidence="3" id="KW-0804">Transcription</keyword>
<dbReference type="PANTHER" id="PTHR46796">
    <property type="entry name" value="HTH-TYPE TRANSCRIPTIONAL ACTIVATOR RHAS-RELATED"/>
    <property type="match status" value="1"/>
</dbReference>
<dbReference type="Pfam" id="PF12833">
    <property type="entry name" value="HTH_18"/>
    <property type="match status" value="1"/>
</dbReference>
<dbReference type="RefSeq" id="WP_041227669.1">
    <property type="nucleotide sequence ID" value="NC_012527.1"/>
</dbReference>
<dbReference type="PANTHER" id="PTHR46796:SF13">
    <property type="entry name" value="HTH-TYPE TRANSCRIPTIONAL ACTIVATOR RHAS"/>
    <property type="match status" value="1"/>
</dbReference>
<keyword evidence="5" id="KW-0614">Plasmid</keyword>
<keyword evidence="6" id="KW-1185">Reference proteome</keyword>
<dbReference type="PROSITE" id="PS01124">
    <property type="entry name" value="HTH_ARAC_FAMILY_2"/>
    <property type="match status" value="1"/>
</dbReference>
<evidence type="ECO:0000313" key="6">
    <source>
        <dbReference type="Proteomes" id="UP000002208"/>
    </source>
</evidence>
<dbReference type="SUPFAM" id="SSF55785">
    <property type="entry name" value="PYP-like sensor domain (PAS domain)"/>
    <property type="match status" value="1"/>
</dbReference>
<dbReference type="Proteomes" id="UP000002208">
    <property type="component" value="Plasmid 1"/>
</dbReference>
<evidence type="ECO:0000256" key="1">
    <source>
        <dbReference type="ARBA" id="ARBA00023015"/>
    </source>
</evidence>
<organism evidence="5 6">
    <name type="scientific">Deinococcus deserti (strain DSM 17065 / CIP 109153 / LMG 22923 / VCD115)</name>
    <dbReference type="NCBI Taxonomy" id="546414"/>
    <lineage>
        <taxon>Bacteria</taxon>
        <taxon>Thermotogati</taxon>
        <taxon>Deinococcota</taxon>
        <taxon>Deinococci</taxon>
        <taxon>Deinococcales</taxon>
        <taxon>Deinococcaceae</taxon>
        <taxon>Deinococcus</taxon>
    </lineage>
</organism>
<dbReference type="InterPro" id="IPR009057">
    <property type="entry name" value="Homeodomain-like_sf"/>
</dbReference>
<dbReference type="Pfam" id="PF08448">
    <property type="entry name" value="PAS_4"/>
    <property type="match status" value="1"/>
</dbReference>
<dbReference type="InterPro" id="IPR020449">
    <property type="entry name" value="Tscrpt_reg_AraC-type_HTH"/>
</dbReference>
<dbReference type="EMBL" id="CP001115">
    <property type="protein sequence ID" value="ACO47432.2"/>
    <property type="molecule type" value="Genomic_DNA"/>
</dbReference>
<dbReference type="HOGENOM" id="CLU_077604_0_0_0"/>
<dbReference type="InterPro" id="IPR013656">
    <property type="entry name" value="PAS_4"/>
</dbReference>